<protein>
    <submittedName>
        <fullName evidence="9">ABC transporter permease</fullName>
    </submittedName>
</protein>
<organism evidence="9 10">
    <name type="scientific">Neoaquamicrobium microcysteis</name>
    <dbReference type="NCBI Taxonomy" id="2682781"/>
    <lineage>
        <taxon>Bacteria</taxon>
        <taxon>Pseudomonadati</taxon>
        <taxon>Pseudomonadota</taxon>
        <taxon>Alphaproteobacteria</taxon>
        <taxon>Hyphomicrobiales</taxon>
        <taxon>Phyllobacteriaceae</taxon>
        <taxon>Neoaquamicrobium</taxon>
    </lineage>
</organism>
<dbReference type="PANTHER" id="PTHR43163">
    <property type="entry name" value="DIPEPTIDE TRANSPORT SYSTEM PERMEASE PROTEIN DPPB-RELATED"/>
    <property type="match status" value="1"/>
</dbReference>
<keyword evidence="6 7" id="KW-0472">Membrane</keyword>
<keyword evidence="2 7" id="KW-0813">Transport</keyword>
<dbReference type="AlphaFoldDB" id="A0A5D4H7V9"/>
<sequence length="314" mass="33142">MRKLIVNRLAASFGVLFLVSTLLFFMAELSPIDPVTLSLGDSATPEQEAMKRAELGLDRPALTRYAKWLGQAAGGDLGRSYLHGHDVANELMRRLPVTLALCLGAMAIALVVGLTAGIAGGLQPGSIADRVITLVVSLGLALPGFWLGLLLAMAFAVHLRWFPVIGYTPLSVDPLAWMRGLVLPCVGLSIHAFSVIARQVRGAVIEASASTYVQTMRAAGASSRTIAFRFVVKNAIVPVLSVIGLQMAVIVSASVVMEHVFALPGIGSMLLEAIVTNDMPLLQGGVLLVACFVLAINLVVDIFLGALDPRARPA</sequence>
<dbReference type="InterPro" id="IPR000515">
    <property type="entry name" value="MetI-like"/>
</dbReference>
<feature type="transmembrane region" description="Helical" evidence="7">
    <location>
        <begin position="281"/>
        <end position="307"/>
    </location>
</feature>
<reference evidence="9 10" key="2">
    <citation type="submission" date="2019-09" db="EMBL/GenBank/DDBJ databases">
        <title>Mesorhizobium sp. MaA-C15 isolated from Microcystis aeruginosa.</title>
        <authorList>
            <person name="Jeong S.E."/>
            <person name="Jin H.M."/>
            <person name="Jeon C.O."/>
        </authorList>
    </citation>
    <scope>NUCLEOTIDE SEQUENCE [LARGE SCALE GENOMIC DNA]</scope>
    <source>
        <strain evidence="9 10">MaA-C15</strain>
    </source>
</reference>
<dbReference type="Pfam" id="PF19300">
    <property type="entry name" value="BPD_transp_1_N"/>
    <property type="match status" value="1"/>
</dbReference>
<comment type="similarity">
    <text evidence="7">Belongs to the binding-protein-dependent transport system permease family.</text>
</comment>
<dbReference type="GO" id="GO:0055085">
    <property type="term" value="P:transmembrane transport"/>
    <property type="evidence" value="ECO:0007669"/>
    <property type="project" value="InterPro"/>
</dbReference>
<dbReference type="GO" id="GO:0005886">
    <property type="term" value="C:plasma membrane"/>
    <property type="evidence" value="ECO:0007669"/>
    <property type="project" value="UniProtKB-SubCell"/>
</dbReference>
<evidence type="ECO:0000256" key="1">
    <source>
        <dbReference type="ARBA" id="ARBA00004651"/>
    </source>
</evidence>
<keyword evidence="5 7" id="KW-1133">Transmembrane helix</keyword>
<name>A0A5D4H7V9_9HYPH</name>
<dbReference type="PROSITE" id="PS50928">
    <property type="entry name" value="ABC_TM1"/>
    <property type="match status" value="1"/>
</dbReference>
<dbReference type="CDD" id="cd06261">
    <property type="entry name" value="TM_PBP2"/>
    <property type="match status" value="1"/>
</dbReference>
<keyword evidence="4 7" id="KW-0812">Transmembrane</keyword>
<dbReference type="RefSeq" id="WP_148912871.1">
    <property type="nucleotide sequence ID" value="NZ_VSZS01000047.1"/>
</dbReference>
<feature type="transmembrane region" description="Helical" evidence="7">
    <location>
        <begin position="176"/>
        <end position="197"/>
    </location>
</feature>
<accession>A0A5D4H7V9</accession>
<evidence type="ECO:0000313" key="10">
    <source>
        <dbReference type="Proteomes" id="UP000323258"/>
    </source>
</evidence>
<comment type="caution">
    <text evidence="9">The sequence shown here is derived from an EMBL/GenBank/DDBJ whole genome shotgun (WGS) entry which is preliminary data.</text>
</comment>
<feature type="domain" description="ABC transmembrane type-1" evidence="8">
    <location>
        <begin position="95"/>
        <end position="300"/>
    </location>
</feature>
<reference evidence="9 10" key="1">
    <citation type="submission" date="2019-08" db="EMBL/GenBank/DDBJ databases">
        <authorList>
            <person name="Seo Y.L."/>
        </authorList>
    </citation>
    <scope>NUCLEOTIDE SEQUENCE [LARGE SCALE GENOMIC DNA]</scope>
    <source>
        <strain evidence="9 10">MaA-C15</strain>
    </source>
</reference>
<dbReference type="Proteomes" id="UP000323258">
    <property type="component" value="Unassembled WGS sequence"/>
</dbReference>
<evidence type="ECO:0000259" key="8">
    <source>
        <dbReference type="PROSITE" id="PS50928"/>
    </source>
</evidence>
<evidence type="ECO:0000256" key="6">
    <source>
        <dbReference type="ARBA" id="ARBA00023136"/>
    </source>
</evidence>
<dbReference type="OrthoDB" id="9778910at2"/>
<keyword evidence="3" id="KW-1003">Cell membrane</keyword>
<evidence type="ECO:0000256" key="3">
    <source>
        <dbReference type="ARBA" id="ARBA00022475"/>
    </source>
</evidence>
<evidence type="ECO:0000256" key="5">
    <source>
        <dbReference type="ARBA" id="ARBA00022989"/>
    </source>
</evidence>
<evidence type="ECO:0000313" key="9">
    <source>
        <dbReference type="EMBL" id="TYR36382.1"/>
    </source>
</evidence>
<feature type="transmembrane region" description="Helical" evidence="7">
    <location>
        <begin position="131"/>
        <end position="156"/>
    </location>
</feature>
<dbReference type="SUPFAM" id="SSF161098">
    <property type="entry name" value="MetI-like"/>
    <property type="match status" value="1"/>
</dbReference>
<keyword evidence="10" id="KW-1185">Reference proteome</keyword>
<dbReference type="Pfam" id="PF00528">
    <property type="entry name" value="BPD_transp_1"/>
    <property type="match status" value="1"/>
</dbReference>
<proteinExistence type="inferred from homology"/>
<dbReference type="Gene3D" id="1.10.3720.10">
    <property type="entry name" value="MetI-like"/>
    <property type="match status" value="1"/>
</dbReference>
<feature type="transmembrane region" description="Helical" evidence="7">
    <location>
        <begin position="97"/>
        <end position="119"/>
    </location>
</feature>
<comment type="subcellular location">
    <subcellularLocation>
        <location evidence="1 7">Cell membrane</location>
        <topology evidence="1 7">Multi-pass membrane protein</topology>
    </subcellularLocation>
</comment>
<dbReference type="InterPro" id="IPR045621">
    <property type="entry name" value="BPD_transp_1_N"/>
</dbReference>
<evidence type="ECO:0000256" key="7">
    <source>
        <dbReference type="RuleBase" id="RU363032"/>
    </source>
</evidence>
<evidence type="ECO:0000256" key="2">
    <source>
        <dbReference type="ARBA" id="ARBA00022448"/>
    </source>
</evidence>
<dbReference type="InterPro" id="IPR035906">
    <property type="entry name" value="MetI-like_sf"/>
</dbReference>
<dbReference type="PANTHER" id="PTHR43163:SF6">
    <property type="entry name" value="DIPEPTIDE TRANSPORT SYSTEM PERMEASE PROTEIN DPPB-RELATED"/>
    <property type="match status" value="1"/>
</dbReference>
<feature type="transmembrane region" description="Helical" evidence="7">
    <location>
        <begin position="235"/>
        <end position="261"/>
    </location>
</feature>
<gene>
    <name evidence="9" type="ORF">FY036_01065</name>
</gene>
<dbReference type="EMBL" id="VSZS01000047">
    <property type="protein sequence ID" value="TYR36382.1"/>
    <property type="molecule type" value="Genomic_DNA"/>
</dbReference>
<evidence type="ECO:0000256" key="4">
    <source>
        <dbReference type="ARBA" id="ARBA00022692"/>
    </source>
</evidence>